<keyword evidence="2" id="KW-1185">Reference proteome</keyword>
<evidence type="ECO:0000313" key="1">
    <source>
        <dbReference type="EMBL" id="UJF32256.1"/>
    </source>
</evidence>
<dbReference type="RefSeq" id="WP_235118600.1">
    <property type="nucleotide sequence ID" value="NZ_CP090978.1"/>
</dbReference>
<dbReference type="InterPro" id="IPR026838">
    <property type="entry name" value="YheC/D"/>
</dbReference>
<sequence>MATERELTIGMMCETRNVSRLKTACAAFSKANDASFFYFVPEDVNLEDKTIHGQTLSMGEWVTRTFEYPDVIHDCVARRGKFHDEVYEGLASIPMTTDKPFKVGDKMQVYRKIESDGRFADLLIPSVQVTNMEQIRLWLDRYQGIILKPVRGMQGKRVFCVKQTQTGFTVIKDRETIHLTESKLEKWLQTEGMADNIRYLIQPLICSETQDGNPFDIRAHMARGKNGDWQIVRIYPRVGPRTSITSNFSTGGYLADLDHFCELDLGMPNIRDFKRKLSKLALTFAPHMEKLLKYGLHQLAMDMGLDANGKLWLFEVNFNRIGVNFQEVEIARHAIDYAIHLARTHAVQQTKRMDQSRQLIFA</sequence>
<proteinExistence type="predicted"/>
<reference evidence="1 2" key="1">
    <citation type="journal article" date="2024" name="Int. J. Syst. Evol. Microbiol.">
        <title>Paenibacillus hexagrammi sp. nov., a novel bacterium isolated from the gut content of Hexagrammos agrammus.</title>
        <authorList>
            <person name="Jung H.K."/>
            <person name="Kim D.G."/>
            <person name="Zin H."/>
            <person name="Park J."/>
            <person name="Jung H."/>
            <person name="Kim Y.O."/>
            <person name="Kong H.J."/>
            <person name="Kim J.W."/>
            <person name="Kim Y.S."/>
        </authorList>
    </citation>
    <scope>NUCLEOTIDE SEQUENCE [LARGE SCALE GENOMIC DNA]</scope>
    <source>
        <strain evidence="1 2">YPD9-1</strain>
    </source>
</reference>
<accession>A0ABY3SGD2</accession>
<gene>
    <name evidence="1" type="ORF">L0M14_21410</name>
</gene>
<evidence type="ECO:0000313" key="2">
    <source>
        <dbReference type="Proteomes" id="UP001649230"/>
    </source>
</evidence>
<dbReference type="InterPro" id="IPR013815">
    <property type="entry name" value="ATP_grasp_subdomain_1"/>
</dbReference>
<dbReference type="SUPFAM" id="SSF56059">
    <property type="entry name" value="Glutathione synthetase ATP-binding domain-like"/>
    <property type="match status" value="1"/>
</dbReference>
<protein>
    <submittedName>
        <fullName evidence="1">YheC/YheD family protein</fullName>
    </submittedName>
</protein>
<dbReference type="Gene3D" id="3.30.470.20">
    <property type="entry name" value="ATP-grasp fold, B domain"/>
    <property type="match status" value="1"/>
</dbReference>
<organism evidence="1 2">
    <name type="scientific">Paenibacillus hexagrammi</name>
    <dbReference type="NCBI Taxonomy" id="2908839"/>
    <lineage>
        <taxon>Bacteria</taxon>
        <taxon>Bacillati</taxon>
        <taxon>Bacillota</taxon>
        <taxon>Bacilli</taxon>
        <taxon>Bacillales</taxon>
        <taxon>Paenibacillaceae</taxon>
        <taxon>Paenibacillus</taxon>
    </lineage>
</organism>
<dbReference type="EMBL" id="CP090978">
    <property type="protein sequence ID" value="UJF32256.1"/>
    <property type="molecule type" value="Genomic_DNA"/>
</dbReference>
<dbReference type="Proteomes" id="UP001649230">
    <property type="component" value="Chromosome"/>
</dbReference>
<dbReference type="Gene3D" id="3.30.1490.20">
    <property type="entry name" value="ATP-grasp fold, A domain"/>
    <property type="match status" value="1"/>
</dbReference>
<dbReference type="Pfam" id="PF14398">
    <property type="entry name" value="ATPgrasp_YheCD"/>
    <property type="match status" value="1"/>
</dbReference>
<name>A0ABY3SGD2_9BACL</name>